<dbReference type="EMBL" id="JAGKTC010000003">
    <property type="protein sequence ID" value="MBP3985316.1"/>
    <property type="molecule type" value="Genomic_DNA"/>
</dbReference>
<dbReference type="PANTHER" id="PTHR30203">
    <property type="entry name" value="OUTER MEMBRANE CATION EFFLUX PROTEIN"/>
    <property type="match status" value="1"/>
</dbReference>
<protein>
    <submittedName>
        <fullName evidence="3">Efflux transporter outer membrane subunit</fullName>
    </submittedName>
</protein>
<dbReference type="Gene3D" id="1.20.1600.10">
    <property type="entry name" value="Outer membrane efflux proteins (OEP)"/>
    <property type="match status" value="1"/>
</dbReference>
<dbReference type="RefSeq" id="WP_210537188.1">
    <property type="nucleotide sequence ID" value="NZ_JAGKTC010000003.1"/>
</dbReference>
<dbReference type="SUPFAM" id="SSF56954">
    <property type="entry name" value="Outer membrane efflux proteins (OEP)"/>
    <property type="match status" value="1"/>
</dbReference>
<organism evidence="3 4">
    <name type="scientific">Pseudoxanthomonas helianthi</name>
    <dbReference type="NCBI Taxonomy" id="1453541"/>
    <lineage>
        <taxon>Bacteria</taxon>
        <taxon>Pseudomonadati</taxon>
        <taxon>Pseudomonadota</taxon>
        <taxon>Gammaproteobacteria</taxon>
        <taxon>Lysobacterales</taxon>
        <taxon>Lysobacteraceae</taxon>
        <taxon>Pseudoxanthomonas</taxon>
    </lineage>
</organism>
<comment type="similarity">
    <text evidence="1 2">Belongs to the outer membrane factor (OMF) (TC 1.B.17) family.</text>
</comment>
<dbReference type="Gene3D" id="2.20.200.10">
    <property type="entry name" value="Outer membrane efflux proteins (OEP)"/>
    <property type="match status" value="1"/>
</dbReference>
<evidence type="ECO:0000256" key="1">
    <source>
        <dbReference type="ARBA" id="ARBA00007613"/>
    </source>
</evidence>
<evidence type="ECO:0000313" key="4">
    <source>
        <dbReference type="Proteomes" id="UP000673447"/>
    </source>
</evidence>
<sequence length="485" mass="52142">MLTAAIAASVLAACTVGPDYVRPDPPQVDRFVRAQAANDAVPEVDAEFWRDFGDARLERLVEDALSANHDLRIAYARYQQANALLRGAKYDHLPTLTANAEATETLASSDQLPGVDRAGRDQDAYSAGFGAVWELDFFGRIRRGVEAQRAEAQASAADLAAMQVAVVGELARSYFQLRGWQEQLRVASENADNQARTLQLLEVRRDAGFATPFDVDRSRSQAETTRSRIPALQAQIAAATHRIAVLTGRTPESLVAELEAPADLPALPEQIAAGAPAELLRRRPDVAAAEQRLHAATARIGVATADLFPRFTLGGLIGTQALDAGALFERDSETRMLSLGIDGSFLNVGRVRARIAAANAETAADLANYQKTVLLALEETENALTRVSRSGEEATHLEQAAAASARAASVAKLRFDNGAIDVLELLDAEGTRLQAEDAFAQGRVRNALAVVSLYQSLAGGWLRYLPEEAAATRDRDVPLRIDPST</sequence>
<name>A0A940X5J3_9GAMM</name>
<accession>A0A940X5J3</accession>
<dbReference type="Proteomes" id="UP000673447">
    <property type="component" value="Unassembled WGS sequence"/>
</dbReference>
<reference evidence="3" key="2">
    <citation type="submission" date="2021-03" db="EMBL/GenBank/DDBJ databases">
        <authorList>
            <person name="Cao W."/>
        </authorList>
    </citation>
    <scope>NUCLEOTIDE SEQUENCE</scope>
    <source>
        <strain evidence="3">110414</strain>
    </source>
</reference>
<dbReference type="Pfam" id="PF02321">
    <property type="entry name" value="OEP"/>
    <property type="match status" value="2"/>
</dbReference>
<proteinExistence type="inferred from homology"/>
<dbReference type="PANTHER" id="PTHR30203:SF25">
    <property type="entry name" value="OUTER MEMBRANE PROTEIN-RELATED"/>
    <property type="match status" value="1"/>
</dbReference>
<keyword evidence="2" id="KW-0449">Lipoprotein</keyword>
<keyword evidence="2" id="KW-0472">Membrane</keyword>
<dbReference type="GO" id="GO:0015562">
    <property type="term" value="F:efflux transmembrane transporter activity"/>
    <property type="evidence" value="ECO:0007669"/>
    <property type="project" value="InterPro"/>
</dbReference>
<comment type="caution">
    <text evidence="3">The sequence shown here is derived from an EMBL/GenBank/DDBJ whole genome shotgun (WGS) entry which is preliminary data.</text>
</comment>
<keyword evidence="2" id="KW-1134">Transmembrane beta strand</keyword>
<dbReference type="AlphaFoldDB" id="A0A940X5J3"/>
<evidence type="ECO:0000313" key="3">
    <source>
        <dbReference type="EMBL" id="MBP3985316.1"/>
    </source>
</evidence>
<dbReference type="InterPro" id="IPR010131">
    <property type="entry name" value="MdtP/NodT-like"/>
</dbReference>
<keyword evidence="2" id="KW-0812">Transmembrane</keyword>
<keyword evidence="4" id="KW-1185">Reference proteome</keyword>
<dbReference type="NCBIfam" id="TIGR01845">
    <property type="entry name" value="outer_NodT"/>
    <property type="match status" value="1"/>
</dbReference>
<reference evidence="3" key="1">
    <citation type="journal article" date="2016" name="Int. J. Syst. Evol. Microbiol.">
        <title>Pseudoxanthomonas helianthi sp. nov., isolated from roots of Jerusalem artichoke (Helianthus tuberosus).</title>
        <authorList>
            <person name="Kittiwongwattana C."/>
            <person name="Thawai C."/>
        </authorList>
    </citation>
    <scope>NUCLEOTIDE SEQUENCE</scope>
    <source>
        <strain evidence="3">110414</strain>
    </source>
</reference>
<dbReference type="GO" id="GO:0009279">
    <property type="term" value="C:cell outer membrane"/>
    <property type="evidence" value="ECO:0007669"/>
    <property type="project" value="UniProtKB-SubCell"/>
</dbReference>
<dbReference type="InterPro" id="IPR003423">
    <property type="entry name" value="OMP_efflux"/>
</dbReference>
<gene>
    <name evidence="3" type="ORF">J5837_12960</name>
</gene>
<comment type="subcellular location">
    <subcellularLocation>
        <location evidence="2">Cell outer membrane</location>
        <topology evidence="2">Lipid-anchor</topology>
    </subcellularLocation>
</comment>
<keyword evidence="2" id="KW-0564">Palmitate</keyword>
<evidence type="ECO:0000256" key="2">
    <source>
        <dbReference type="RuleBase" id="RU362097"/>
    </source>
</evidence>